<name>A0A177NQP3_9GAMM</name>
<protein>
    <submittedName>
        <fullName evidence="1">Uncharacterized protein</fullName>
    </submittedName>
</protein>
<evidence type="ECO:0000313" key="1">
    <source>
        <dbReference type="EMBL" id="OAI19864.1"/>
    </source>
</evidence>
<accession>A0A177NQP3</accession>
<reference evidence="1 2" key="1">
    <citation type="submission" date="2016-03" db="EMBL/GenBank/DDBJ databases">
        <authorList>
            <person name="Ploux O."/>
        </authorList>
    </citation>
    <scope>NUCLEOTIDE SEQUENCE [LARGE SCALE GENOMIC DNA]</scope>
    <source>
        <strain evidence="1 2">R-45378</strain>
    </source>
</reference>
<proteinExistence type="predicted"/>
<dbReference type="Proteomes" id="UP000077857">
    <property type="component" value="Unassembled WGS sequence"/>
</dbReference>
<sequence>MNHLNDTQKQYLSETVQKLSACMKNIKFTRKMSRDEADAIRRDLDDVKGSLFMFGDLHPEVEQIELFKQTADLTEYALRALTDSHDHLV</sequence>
<dbReference type="AlphaFoldDB" id="A0A177NQP3"/>
<evidence type="ECO:0000313" key="2">
    <source>
        <dbReference type="Proteomes" id="UP000077857"/>
    </source>
</evidence>
<gene>
    <name evidence="1" type="ORF">A1507_05790</name>
</gene>
<organism evidence="1 2">
    <name type="scientific">Methylomonas koyamae</name>
    <dbReference type="NCBI Taxonomy" id="702114"/>
    <lineage>
        <taxon>Bacteria</taxon>
        <taxon>Pseudomonadati</taxon>
        <taxon>Pseudomonadota</taxon>
        <taxon>Gammaproteobacteria</taxon>
        <taxon>Methylococcales</taxon>
        <taxon>Methylococcaceae</taxon>
        <taxon>Methylomonas</taxon>
    </lineage>
</organism>
<dbReference type="RefSeq" id="WP_064039288.1">
    <property type="nucleotide sequence ID" value="NZ_LUUJ01000044.1"/>
</dbReference>
<comment type="caution">
    <text evidence="1">The sequence shown here is derived from an EMBL/GenBank/DDBJ whole genome shotgun (WGS) entry which is preliminary data.</text>
</comment>
<dbReference type="EMBL" id="LUUJ01000044">
    <property type="protein sequence ID" value="OAI19864.1"/>
    <property type="molecule type" value="Genomic_DNA"/>
</dbReference>